<dbReference type="InterPro" id="IPR006095">
    <property type="entry name" value="Glu/Leu/Phe/Val/Trp_DH"/>
</dbReference>
<dbReference type="InterPro" id="IPR046346">
    <property type="entry name" value="Aminoacid_DH-like_N_sf"/>
</dbReference>
<evidence type="ECO:0000256" key="4">
    <source>
        <dbReference type="PIRSR" id="PIRSR000188-1"/>
    </source>
</evidence>
<dbReference type="SUPFAM" id="SSF51735">
    <property type="entry name" value="NAD(P)-binding Rossmann-fold domains"/>
    <property type="match status" value="1"/>
</dbReference>
<dbReference type="InterPro" id="IPR006096">
    <property type="entry name" value="Glu/Leu/Phe/Val/Trp_DH_C"/>
</dbReference>
<dbReference type="GO" id="GO:0000166">
    <property type="term" value="F:nucleotide binding"/>
    <property type="evidence" value="ECO:0007669"/>
    <property type="project" value="UniProtKB-KW"/>
</dbReference>
<accession>A0A840X5D1</accession>
<protein>
    <submittedName>
        <fullName evidence="8">Leucine dehydrogenase</fullName>
        <ecNumber evidence="8">1.4.1.9</ecNumber>
    </submittedName>
</protein>
<sequence length="357" mass="36106">MTIAPIASSPLPAVPDFDHERVTTVTGGRSGLRITVALHSSALGPALGGCRLWSYPHWSDGLGDAMRLARAMTMKNALADVGAGGGKAVIALPPGFLLDHLRRRDALLDLGDLVESFGGSYITTEDVGVTEHDMAVVRERTAHVVGLPAASGGSGEPGAATAVGVRASIGEVLRNVVGSPDPAGRSFVIAGLGQVGSRLARLLAADGAELTVTDINPAARALADELGATWIDAADAVTTPADVFVPAGLGGILTAPVIERLPVRAVCGPANNPLAERSGADALAARGILYAPDYVVNAGGVIHLALTERGETPETVTARLHAIGDTLAEVLARAAADGVTPLDAADALALARVAAAR</sequence>
<dbReference type="RefSeq" id="WP_153981730.1">
    <property type="nucleotide sequence ID" value="NZ_BAAANZ010000018.1"/>
</dbReference>
<dbReference type="SMART" id="SM00839">
    <property type="entry name" value="ELFV_dehydrog"/>
    <property type="match status" value="1"/>
</dbReference>
<proteinExistence type="inferred from homology"/>
<evidence type="ECO:0000256" key="6">
    <source>
        <dbReference type="RuleBase" id="RU004417"/>
    </source>
</evidence>
<keyword evidence="3 5" id="KW-0520">NAD</keyword>
<dbReference type="GO" id="GO:0050049">
    <property type="term" value="F:L-leucine dehydrogenase activity"/>
    <property type="evidence" value="ECO:0007669"/>
    <property type="project" value="UniProtKB-EC"/>
</dbReference>
<dbReference type="GO" id="GO:0006520">
    <property type="term" value="P:amino acid metabolic process"/>
    <property type="evidence" value="ECO:0007669"/>
    <property type="project" value="InterPro"/>
</dbReference>
<dbReference type="InterPro" id="IPR016211">
    <property type="entry name" value="Glu/Phe/Leu/Val/Trp_DH_bac/arc"/>
</dbReference>
<evidence type="ECO:0000256" key="2">
    <source>
        <dbReference type="ARBA" id="ARBA00023002"/>
    </source>
</evidence>
<dbReference type="Pfam" id="PF02812">
    <property type="entry name" value="ELFV_dehydrog_N"/>
    <property type="match status" value="1"/>
</dbReference>
<evidence type="ECO:0000256" key="3">
    <source>
        <dbReference type="ARBA" id="ARBA00023027"/>
    </source>
</evidence>
<evidence type="ECO:0000259" key="7">
    <source>
        <dbReference type="SMART" id="SM00839"/>
    </source>
</evidence>
<dbReference type="CDD" id="cd01075">
    <property type="entry name" value="NAD_bind_Leu_Phe_Val_DH"/>
    <property type="match status" value="1"/>
</dbReference>
<dbReference type="SUPFAM" id="SSF53223">
    <property type="entry name" value="Aminoacid dehydrogenase-like, N-terminal domain"/>
    <property type="match status" value="1"/>
</dbReference>
<dbReference type="Proteomes" id="UP000552883">
    <property type="component" value="Unassembled WGS sequence"/>
</dbReference>
<comment type="caution">
    <text evidence="8">The sequence shown here is derived from an EMBL/GenBank/DDBJ whole genome shotgun (WGS) entry which is preliminary data.</text>
</comment>
<keyword evidence="5" id="KW-0547">Nucleotide-binding</keyword>
<dbReference type="PANTHER" id="PTHR42722">
    <property type="entry name" value="LEUCINE DEHYDROGENASE"/>
    <property type="match status" value="1"/>
</dbReference>
<dbReference type="AlphaFoldDB" id="A0A840X5D1"/>
<dbReference type="EC" id="1.4.1.9" evidence="8"/>
<evidence type="ECO:0000313" key="8">
    <source>
        <dbReference type="EMBL" id="MBB5617580.1"/>
    </source>
</evidence>
<feature type="domain" description="Glutamate/phenylalanine/leucine/valine/L-tryptophan dehydrogenase C-terminal" evidence="7">
    <location>
        <begin position="155"/>
        <end position="357"/>
    </location>
</feature>
<reference evidence="8 9" key="1">
    <citation type="submission" date="2020-08" db="EMBL/GenBank/DDBJ databases">
        <title>Sequencing the genomes of 1000 actinobacteria strains.</title>
        <authorList>
            <person name="Klenk H.-P."/>
        </authorList>
    </citation>
    <scope>NUCLEOTIDE SEQUENCE [LARGE SCALE GENOMIC DNA]</scope>
    <source>
        <strain evidence="8 9">DSM 23889</strain>
    </source>
</reference>
<evidence type="ECO:0000256" key="1">
    <source>
        <dbReference type="ARBA" id="ARBA00006382"/>
    </source>
</evidence>
<dbReference type="EMBL" id="JACHBS010000001">
    <property type="protein sequence ID" value="MBB5617580.1"/>
    <property type="molecule type" value="Genomic_DNA"/>
</dbReference>
<dbReference type="Pfam" id="PF00208">
    <property type="entry name" value="ELFV_dehydrog"/>
    <property type="match status" value="1"/>
</dbReference>
<comment type="similarity">
    <text evidence="1 6">Belongs to the Glu/Leu/Phe/Val dehydrogenases family.</text>
</comment>
<organism evidence="8 9">
    <name type="scientific">Microcella frigidaquae</name>
    <dbReference type="NCBI Taxonomy" id="424758"/>
    <lineage>
        <taxon>Bacteria</taxon>
        <taxon>Bacillati</taxon>
        <taxon>Actinomycetota</taxon>
        <taxon>Actinomycetes</taxon>
        <taxon>Micrococcales</taxon>
        <taxon>Microbacteriaceae</taxon>
        <taxon>Microcella</taxon>
    </lineage>
</organism>
<dbReference type="Gene3D" id="3.40.50.720">
    <property type="entry name" value="NAD(P)-binding Rossmann-like Domain"/>
    <property type="match status" value="1"/>
</dbReference>
<name>A0A840X5D1_9MICO</name>
<dbReference type="InterPro" id="IPR036291">
    <property type="entry name" value="NAD(P)-bd_dom_sf"/>
</dbReference>
<dbReference type="PIRSF" id="PIRSF000188">
    <property type="entry name" value="Phe_leu_dh"/>
    <property type="match status" value="1"/>
</dbReference>
<dbReference type="Gene3D" id="3.40.50.10860">
    <property type="entry name" value="Leucine Dehydrogenase, chain A, domain 1"/>
    <property type="match status" value="1"/>
</dbReference>
<dbReference type="PANTHER" id="PTHR42722:SF1">
    <property type="entry name" value="VALINE DEHYDROGENASE"/>
    <property type="match status" value="1"/>
</dbReference>
<evidence type="ECO:0000256" key="5">
    <source>
        <dbReference type="PIRSR" id="PIRSR000188-2"/>
    </source>
</evidence>
<dbReference type="OrthoDB" id="9803297at2"/>
<dbReference type="PRINTS" id="PR00082">
    <property type="entry name" value="GLFDHDRGNASE"/>
</dbReference>
<keyword evidence="2 6" id="KW-0560">Oxidoreductase</keyword>
<keyword evidence="9" id="KW-1185">Reference proteome</keyword>
<feature type="binding site" evidence="5">
    <location>
        <begin position="191"/>
        <end position="196"/>
    </location>
    <ligand>
        <name>NAD(+)</name>
        <dbReference type="ChEBI" id="CHEBI:57540"/>
    </ligand>
</feature>
<gene>
    <name evidence="8" type="ORF">BJ959_001076</name>
</gene>
<evidence type="ECO:0000313" key="9">
    <source>
        <dbReference type="Proteomes" id="UP000552883"/>
    </source>
</evidence>
<feature type="active site" description="Proton donor/acceptor" evidence="4">
    <location>
        <position position="87"/>
    </location>
</feature>
<dbReference type="InterPro" id="IPR006097">
    <property type="entry name" value="Glu/Leu/Phe/Val/Trp_DH_dimer"/>
</dbReference>